<reference evidence="1 2" key="1">
    <citation type="journal article" date="2021" name="Hortic Res">
        <title>High-quality reference genome and annotation aids understanding of berry development for evergreen blueberry (Vaccinium darrowii).</title>
        <authorList>
            <person name="Yu J."/>
            <person name="Hulse-Kemp A.M."/>
            <person name="Babiker E."/>
            <person name="Staton M."/>
        </authorList>
    </citation>
    <scope>NUCLEOTIDE SEQUENCE [LARGE SCALE GENOMIC DNA]</scope>
    <source>
        <strain evidence="2">cv. NJ 8807/NJ 8810</strain>
        <tissue evidence="1">Young leaf</tissue>
    </source>
</reference>
<comment type="caution">
    <text evidence="1">The sequence shown here is derived from an EMBL/GenBank/DDBJ whole genome shotgun (WGS) entry which is preliminary data.</text>
</comment>
<evidence type="ECO:0000313" key="1">
    <source>
        <dbReference type="EMBL" id="KAH7845495.1"/>
    </source>
</evidence>
<name>A0ACB7XXQ2_9ERIC</name>
<sequence>MLLQDSIGEQSLMTHSLRIFSFSELKTSTNNFGKDRLLGEGGFGKVYKGWLAEKNGSSSAFAVKRYDAGRLQGLKEWKSYNAKMTDFGLARLVPSVNETHVTTSVVGTYGYAAPEYVATGHLNIKSDVYGYGVVLVEMLTGLRAIDRNHPSAQHMLVGWVKPYLSQKRKLVKIMDSRLEGKYPSKAAFQIAQLALKCLGTDPKTRPSMTEVVETLEHVDASNE</sequence>
<proteinExistence type="predicted"/>
<dbReference type="Proteomes" id="UP000828048">
    <property type="component" value="Chromosome 5"/>
</dbReference>
<keyword evidence="2" id="KW-1185">Reference proteome</keyword>
<protein>
    <submittedName>
        <fullName evidence="1">Uncharacterized protein</fullName>
    </submittedName>
</protein>
<dbReference type="EMBL" id="CM037155">
    <property type="protein sequence ID" value="KAH7845495.1"/>
    <property type="molecule type" value="Genomic_DNA"/>
</dbReference>
<gene>
    <name evidence="1" type="ORF">Vadar_002888</name>
</gene>
<organism evidence="1 2">
    <name type="scientific">Vaccinium darrowii</name>
    <dbReference type="NCBI Taxonomy" id="229202"/>
    <lineage>
        <taxon>Eukaryota</taxon>
        <taxon>Viridiplantae</taxon>
        <taxon>Streptophyta</taxon>
        <taxon>Embryophyta</taxon>
        <taxon>Tracheophyta</taxon>
        <taxon>Spermatophyta</taxon>
        <taxon>Magnoliopsida</taxon>
        <taxon>eudicotyledons</taxon>
        <taxon>Gunneridae</taxon>
        <taxon>Pentapetalae</taxon>
        <taxon>asterids</taxon>
        <taxon>Ericales</taxon>
        <taxon>Ericaceae</taxon>
        <taxon>Vaccinioideae</taxon>
        <taxon>Vaccinieae</taxon>
        <taxon>Vaccinium</taxon>
    </lineage>
</organism>
<evidence type="ECO:0000313" key="2">
    <source>
        <dbReference type="Proteomes" id="UP000828048"/>
    </source>
</evidence>
<accession>A0ACB7XXQ2</accession>